<dbReference type="Proteomes" id="UP000199116">
    <property type="component" value="Unassembled WGS sequence"/>
</dbReference>
<evidence type="ECO:0000256" key="2">
    <source>
        <dbReference type="ARBA" id="ARBA00022741"/>
    </source>
</evidence>
<dbReference type="SUPFAM" id="SSF52980">
    <property type="entry name" value="Restriction endonuclease-like"/>
    <property type="match status" value="1"/>
</dbReference>
<dbReference type="Gene3D" id="3.40.50.300">
    <property type="entry name" value="P-loop containing nucleotide triphosphate hydrolases"/>
    <property type="match status" value="2"/>
</dbReference>
<dbReference type="InterPro" id="IPR041500">
    <property type="entry name" value="RecC_C"/>
</dbReference>
<keyword evidence="1" id="KW-0540">Nuclease</keyword>
<dbReference type="GO" id="GO:0003677">
    <property type="term" value="F:DNA binding"/>
    <property type="evidence" value="ECO:0007669"/>
    <property type="project" value="UniProtKB-KW"/>
</dbReference>
<dbReference type="GO" id="GO:0006310">
    <property type="term" value="P:DNA recombination"/>
    <property type="evidence" value="ECO:0007669"/>
    <property type="project" value="TreeGrafter"/>
</dbReference>
<dbReference type="Gene3D" id="1.10.486.10">
    <property type="entry name" value="PCRA, domain 4"/>
    <property type="match status" value="1"/>
</dbReference>
<evidence type="ECO:0000256" key="8">
    <source>
        <dbReference type="ARBA" id="ARBA00023125"/>
    </source>
</evidence>
<evidence type="ECO:0000259" key="10">
    <source>
        <dbReference type="Pfam" id="PF17946"/>
    </source>
</evidence>
<dbReference type="GO" id="GO:0006281">
    <property type="term" value="P:DNA repair"/>
    <property type="evidence" value="ECO:0007669"/>
    <property type="project" value="UniProtKB-KW"/>
</dbReference>
<organism evidence="11 12">
    <name type="scientific">Salegentibacter agarivorans</name>
    <dbReference type="NCBI Taxonomy" id="345907"/>
    <lineage>
        <taxon>Bacteria</taxon>
        <taxon>Pseudomonadati</taxon>
        <taxon>Bacteroidota</taxon>
        <taxon>Flavobacteriia</taxon>
        <taxon>Flavobacteriales</taxon>
        <taxon>Flavobacteriaceae</taxon>
        <taxon>Salegentibacter</taxon>
    </lineage>
</organism>
<dbReference type="PIRSF" id="PIRSF000980">
    <property type="entry name" value="RecC"/>
    <property type="match status" value="1"/>
</dbReference>
<accession>A0A1I2MXB2</accession>
<dbReference type="InterPro" id="IPR011335">
    <property type="entry name" value="Restrct_endonuc-II-like"/>
</dbReference>
<keyword evidence="7" id="KW-0067">ATP-binding</keyword>
<dbReference type="RefSeq" id="WP_093305200.1">
    <property type="nucleotide sequence ID" value="NZ_FOOH01000016.1"/>
</dbReference>
<dbReference type="Gene3D" id="1.10.10.160">
    <property type="match status" value="1"/>
</dbReference>
<dbReference type="InterPro" id="IPR006697">
    <property type="entry name" value="RecC"/>
</dbReference>
<dbReference type="Gene3D" id="3.40.50.10930">
    <property type="match status" value="1"/>
</dbReference>
<evidence type="ECO:0000256" key="7">
    <source>
        <dbReference type="ARBA" id="ARBA00022840"/>
    </source>
</evidence>
<evidence type="ECO:0000313" key="12">
    <source>
        <dbReference type="Proteomes" id="UP000199116"/>
    </source>
</evidence>
<keyword evidence="5 11" id="KW-0347">Helicase</keyword>
<dbReference type="Pfam" id="PF17946">
    <property type="entry name" value="RecC_C"/>
    <property type="match status" value="1"/>
</dbReference>
<evidence type="ECO:0000256" key="1">
    <source>
        <dbReference type="ARBA" id="ARBA00022722"/>
    </source>
</evidence>
<keyword evidence="3" id="KW-0227">DNA damage</keyword>
<evidence type="ECO:0000313" key="11">
    <source>
        <dbReference type="EMBL" id="SFF95758.1"/>
    </source>
</evidence>
<dbReference type="InterPro" id="IPR013986">
    <property type="entry name" value="DExx_box_DNA_helicase_dom_sf"/>
</dbReference>
<dbReference type="GO" id="GO:0005524">
    <property type="term" value="F:ATP binding"/>
    <property type="evidence" value="ECO:0007669"/>
    <property type="project" value="UniProtKB-KW"/>
</dbReference>
<dbReference type="PANTHER" id="PTHR30591:SF1">
    <property type="entry name" value="RECBCD ENZYME SUBUNIT RECC"/>
    <property type="match status" value="1"/>
</dbReference>
<evidence type="ECO:0000256" key="3">
    <source>
        <dbReference type="ARBA" id="ARBA00022763"/>
    </source>
</evidence>
<dbReference type="GO" id="GO:0008854">
    <property type="term" value="F:exodeoxyribonuclease V activity"/>
    <property type="evidence" value="ECO:0007669"/>
    <property type="project" value="InterPro"/>
</dbReference>
<keyword evidence="4" id="KW-0378">Hydrolase</keyword>
<feature type="domain" description="RecC C-terminal" evidence="10">
    <location>
        <begin position="727"/>
        <end position="948"/>
    </location>
</feature>
<dbReference type="Pfam" id="PF04257">
    <property type="entry name" value="Exonuc_V_gamma"/>
    <property type="match status" value="1"/>
</dbReference>
<sequence length="1027" mass="119795">MPIYLKKFQDFDQLAKTFSEDLHFTGKPVFQPTFILGCGTGQKEYIKEKLASSHGIAANLKFLSATGLLNYVLEGLIAEGDEVLLDMEAMSWKIFQLLQTEESLAVLEEVKKYCDGSEQKRMGLAVKTAQLFIKYQEEVPDLLREWQENKNKPSDWQEFLYRKLLDSEKEVADKTLSLEKLKKALEKKDNQERLRTLIPEVYLFEPEELSKSERELVKMLAEHLNINSYFLEVCSTTIANPVSSNWGVYGVNKIKELEKSAEVSHERSATSGNESLLIKIQTDFFNDSEPDRNFTAKEKDNSLLVYNSFTRVREVEALYNYLVKLVNQNGDIGARDIMVVIPNLHSYIAPIKTIFETTGFRFPYSIISRGFTPEDSFWSSLEQVIKFSEDQFTASGVYELVENKWIQEAFGFQDLDKIKLAIDRANIRRTYCGSKEDESHYSSWNYGLKRLIYGYSLGSETEIADPEDEREQMYPVDFAEGSDAQDLFRLYEFVEMLQSLIAEKNKTVTVAKWEAFCLQTAENFLNPEGWQLKKLQDLLENIRTGKSVSALEIDFSTWFFRFRELLKSEDVGRMTAGGGIIFSGLYPGVALPKKVVAFLGMNFREFPHKQIKIDFDKSNTSSNIHTDRDRYAFLKIFQNAREHVLLSYIGQDAKTNSEKPSSGVVDQLLDYAKNYTDQELTVKHKLHAYNSIYYPGDYRYFTYLANAQKAVIPKKVKEEESVEEKQDVFLFELVNFFKDPFKAHYNKTLGIYYDDEKTLRDTELFGLEKLEEWRVKQEMFDRFIEEEIEFSAEELKIEIEKIRKQFVIEGLLPLRKRGLKYLHEAWPKVTALKRALKNRAAANPKKQNLQVEIGKYVLYGEVYLTSRGEGLFFTVSNHKEKYRLEAYLKFLTLKASGTSDKLIYFALDKDQVVEKEILDASLSVEDARDILYDFIKMMKENLEELKAFCLDFGSIEEINKLQNKEDLLKFIKNKIDTYEKYERGLYPSKYFLNEHRRHNYFYSDYFLNNYKDQCYKVFEKLNQSFPA</sequence>
<dbReference type="InterPro" id="IPR027417">
    <property type="entry name" value="P-loop_NTPase"/>
</dbReference>
<evidence type="ECO:0000256" key="4">
    <source>
        <dbReference type="ARBA" id="ARBA00022801"/>
    </source>
</evidence>
<dbReference type="AlphaFoldDB" id="A0A1I2MXB2"/>
<evidence type="ECO:0000256" key="9">
    <source>
        <dbReference type="ARBA" id="ARBA00023204"/>
    </source>
</evidence>
<dbReference type="GO" id="GO:0004386">
    <property type="term" value="F:helicase activity"/>
    <property type="evidence" value="ECO:0007669"/>
    <property type="project" value="UniProtKB-KW"/>
</dbReference>
<evidence type="ECO:0000256" key="5">
    <source>
        <dbReference type="ARBA" id="ARBA00022806"/>
    </source>
</evidence>
<keyword evidence="6" id="KW-0269">Exonuclease</keyword>
<gene>
    <name evidence="11" type="ORF">SAMN04488033_11670</name>
</gene>
<evidence type="ECO:0000256" key="6">
    <source>
        <dbReference type="ARBA" id="ARBA00022839"/>
    </source>
</evidence>
<dbReference type="PANTHER" id="PTHR30591">
    <property type="entry name" value="RECBCD ENZYME SUBUNIT RECC"/>
    <property type="match status" value="1"/>
</dbReference>
<keyword evidence="12" id="KW-1185">Reference proteome</keyword>
<reference evidence="12" key="1">
    <citation type="submission" date="2016-10" db="EMBL/GenBank/DDBJ databases">
        <authorList>
            <person name="Varghese N."/>
            <person name="Submissions S."/>
        </authorList>
    </citation>
    <scope>NUCLEOTIDE SEQUENCE [LARGE SCALE GENOMIC DNA]</scope>
    <source>
        <strain evidence="12">DSM 23515</strain>
    </source>
</reference>
<keyword evidence="8" id="KW-0238">DNA-binding</keyword>
<keyword evidence="9" id="KW-0234">DNA repair</keyword>
<dbReference type="SUPFAM" id="SSF52540">
    <property type="entry name" value="P-loop containing nucleoside triphosphate hydrolases"/>
    <property type="match status" value="2"/>
</dbReference>
<name>A0A1I2MXB2_9FLAO</name>
<dbReference type="GO" id="GO:0009338">
    <property type="term" value="C:exodeoxyribonuclease V complex"/>
    <property type="evidence" value="ECO:0007669"/>
    <property type="project" value="InterPro"/>
</dbReference>
<proteinExistence type="predicted"/>
<keyword evidence="2" id="KW-0547">Nucleotide-binding</keyword>
<dbReference type="EMBL" id="FOOH01000016">
    <property type="protein sequence ID" value="SFF95758.1"/>
    <property type="molecule type" value="Genomic_DNA"/>
</dbReference>
<dbReference type="Gene3D" id="1.10.10.990">
    <property type="match status" value="1"/>
</dbReference>
<protein>
    <submittedName>
        <fullName evidence="11">DNA helicase/exodeoxyribonuclease V, gamma subunit</fullName>
    </submittedName>
</protein>